<evidence type="ECO:0000313" key="9">
    <source>
        <dbReference type="Proteomes" id="UP000708208"/>
    </source>
</evidence>
<evidence type="ECO:0000256" key="2">
    <source>
        <dbReference type="ARBA" id="ARBA00010532"/>
    </source>
</evidence>
<dbReference type="EMBL" id="CAJVCH010548845">
    <property type="protein sequence ID" value="CAG7828786.1"/>
    <property type="molecule type" value="Genomic_DNA"/>
</dbReference>
<dbReference type="Pfam" id="PF01130">
    <property type="entry name" value="CD36"/>
    <property type="match status" value="1"/>
</dbReference>
<organism evidence="8 9">
    <name type="scientific">Allacma fusca</name>
    <dbReference type="NCBI Taxonomy" id="39272"/>
    <lineage>
        <taxon>Eukaryota</taxon>
        <taxon>Metazoa</taxon>
        <taxon>Ecdysozoa</taxon>
        <taxon>Arthropoda</taxon>
        <taxon>Hexapoda</taxon>
        <taxon>Collembola</taxon>
        <taxon>Symphypleona</taxon>
        <taxon>Sminthuridae</taxon>
        <taxon>Allacma</taxon>
    </lineage>
</organism>
<dbReference type="GO" id="GO:0005044">
    <property type="term" value="F:scavenger receptor activity"/>
    <property type="evidence" value="ECO:0007669"/>
    <property type="project" value="TreeGrafter"/>
</dbReference>
<keyword evidence="3" id="KW-1003">Cell membrane</keyword>
<dbReference type="InterPro" id="IPR002159">
    <property type="entry name" value="CD36_fam"/>
</dbReference>
<evidence type="ECO:0000256" key="7">
    <source>
        <dbReference type="ARBA" id="ARBA00023180"/>
    </source>
</evidence>
<comment type="caution">
    <text evidence="8">The sequence shown here is derived from an EMBL/GenBank/DDBJ whole genome shotgun (WGS) entry which is preliminary data.</text>
</comment>
<name>A0A8J2LVA4_9HEXA</name>
<keyword evidence="9" id="KW-1185">Reference proteome</keyword>
<dbReference type="GO" id="GO:0005737">
    <property type="term" value="C:cytoplasm"/>
    <property type="evidence" value="ECO:0007669"/>
    <property type="project" value="TreeGrafter"/>
</dbReference>
<comment type="similarity">
    <text evidence="2">Belongs to the CD36 family.</text>
</comment>
<reference evidence="8" key="1">
    <citation type="submission" date="2021-06" db="EMBL/GenBank/DDBJ databases">
        <authorList>
            <person name="Hodson N. C."/>
            <person name="Mongue J. A."/>
            <person name="Jaron S. K."/>
        </authorList>
    </citation>
    <scope>NUCLEOTIDE SEQUENCE</scope>
</reference>
<evidence type="ECO:0000256" key="1">
    <source>
        <dbReference type="ARBA" id="ARBA00004236"/>
    </source>
</evidence>
<feature type="non-terminal residue" evidence="8">
    <location>
        <position position="1"/>
    </location>
</feature>
<evidence type="ECO:0000256" key="5">
    <source>
        <dbReference type="ARBA" id="ARBA00022989"/>
    </source>
</evidence>
<evidence type="ECO:0000256" key="3">
    <source>
        <dbReference type="ARBA" id="ARBA00022475"/>
    </source>
</evidence>
<accession>A0A8J2LVA4</accession>
<protein>
    <submittedName>
        <fullName evidence="8">Uncharacterized protein</fullName>
    </submittedName>
</protein>
<keyword evidence="6" id="KW-0472">Membrane</keyword>
<dbReference type="PANTHER" id="PTHR11923">
    <property type="entry name" value="SCAVENGER RECEPTOR CLASS B TYPE-1 SR-B1"/>
    <property type="match status" value="1"/>
</dbReference>
<dbReference type="GO" id="GO:0005886">
    <property type="term" value="C:plasma membrane"/>
    <property type="evidence" value="ECO:0007669"/>
    <property type="project" value="UniProtKB-SubCell"/>
</dbReference>
<sequence>VFEINCATIAGAPITISRPHLIGASESILDDVVVKKLKDAAFATELDIEPNSGLLIRLVRRTQLNLEYQTLPNIVGFENIPQTFIPIFWIEEIYYKPLNGEKICV</sequence>
<evidence type="ECO:0000256" key="6">
    <source>
        <dbReference type="ARBA" id="ARBA00023136"/>
    </source>
</evidence>
<dbReference type="Proteomes" id="UP000708208">
    <property type="component" value="Unassembled WGS sequence"/>
</dbReference>
<keyword evidence="7" id="KW-0325">Glycoprotein</keyword>
<feature type="non-terminal residue" evidence="8">
    <location>
        <position position="105"/>
    </location>
</feature>
<comment type="subcellular location">
    <subcellularLocation>
        <location evidence="1">Cell membrane</location>
    </subcellularLocation>
</comment>
<gene>
    <name evidence="8" type="ORF">AFUS01_LOCUS38689</name>
</gene>
<dbReference type="OrthoDB" id="195015at2759"/>
<evidence type="ECO:0000256" key="4">
    <source>
        <dbReference type="ARBA" id="ARBA00022692"/>
    </source>
</evidence>
<dbReference type="PANTHER" id="PTHR11923:SF51">
    <property type="entry name" value="LYSOSOME MEMBRANE PROTEIN 2"/>
    <property type="match status" value="1"/>
</dbReference>
<evidence type="ECO:0000313" key="8">
    <source>
        <dbReference type="EMBL" id="CAG7828786.1"/>
    </source>
</evidence>
<dbReference type="AlphaFoldDB" id="A0A8J2LVA4"/>
<proteinExistence type="inferred from homology"/>
<keyword evidence="4" id="KW-0812">Transmembrane</keyword>
<keyword evidence="5" id="KW-1133">Transmembrane helix</keyword>